<name>A0ABU9CMC5_9BURK</name>
<evidence type="ECO:0000256" key="1">
    <source>
        <dbReference type="SAM" id="MobiDB-lite"/>
    </source>
</evidence>
<keyword evidence="4" id="KW-1185">Reference proteome</keyword>
<accession>A0ABU9CMC5</accession>
<proteinExistence type="predicted"/>
<reference evidence="3 4" key="1">
    <citation type="submission" date="2024-04" db="EMBL/GenBank/DDBJ databases">
        <title>Novel species of the genus Ideonella isolated from streams.</title>
        <authorList>
            <person name="Lu H."/>
        </authorList>
    </citation>
    <scope>NUCLEOTIDE SEQUENCE [LARGE SCALE GENOMIC DNA]</scope>
    <source>
        <strain evidence="3 4">DXS22W</strain>
    </source>
</reference>
<dbReference type="EMBL" id="JBBUTH010000008">
    <property type="protein sequence ID" value="MEK8051874.1"/>
    <property type="molecule type" value="Genomic_DNA"/>
</dbReference>
<dbReference type="RefSeq" id="WP_341411568.1">
    <property type="nucleotide sequence ID" value="NZ_JBBUTH010000008.1"/>
</dbReference>
<protein>
    <recommendedName>
        <fullName evidence="5">Acid-shock protein</fullName>
    </recommendedName>
</protein>
<feature type="chain" id="PRO_5046552811" description="Acid-shock protein" evidence="2">
    <location>
        <begin position="21"/>
        <end position="64"/>
    </location>
</feature>
<evidence type="ECO:0000313" key="4">
    <source>
        <dbReference type="Proteomes" id="UP001365405"/>
    </source>
</evidence>
<organism evidence="3 4">
    <name type="scientific">Pseudaquabacterium inlustre</name>
    <dbReference type="NCBI Taxonomy" id="2984192"/>
    <lineage>
        <taxon>Bacteria</taxon>
        <taxon>Pseudomonadati</taxon>
        <taxon>Pseudomonadota</taxon>
        <taxon>Betaproteobacteria</taxon>
        <taxon>Burkholderiales</taxon>
        <taxon>Sphaerotilaceae</taxon>
        <taxon>Pseudaquabacterium</taxon>
    </lineage>
</organism>
<comment type="caution">
    <text evidence="3">The sequence shown here is derived from an EMBL/GenBank/DDBJ whole genome shotgun (WGS) entry which is preliminary data.</text>
</comment>
<gene>
    <name evidence="3" type="ORF">AACH10_16600</name>
</gene>
<feature type="region of interest" description="Disordered" evidence="1">
    <location>
        <begin position="39"/>
        <end position="64"/>
    </location>
</feature>
<dbReference type="Proteomes" id="UP001365405">
    <property type="component" value="Unassembled WGS sequence"/>
</dbReference>
<feature type="compositionally biased region" description="Basic residues" evidence="1">
    <location>
        <begin position="41"/>
        <end position="55"/>
    </location>
</feature>
<keyword evidence="2" id="KW-0732">Signal</keyword>
<evidence type="ECO:0008006" key="5">
    <source>
        <dbReference type="Google" id="ProtNLM"/>
    </source>
</evidence>
<feature type="signal peptide" evidence="2">
    <location>
        <begin position="1"/>
        <end position="20"/>
    </location>
</feature>
<sequence length="64" mass="6206">MTKNLLIAALLSTAGAVAFAQTPATPVAKDTTAAPAVAAKAGKKHAKKHSAKKAAKPAAAAASK</sequence>
<evidence type="ECO:0000313" key="3">
    <source>
        <dbReference type="EMBL" id="MEK8051874.1"/>
    </source>
</evidence>
<evidence type="ECO:0000256" key="2">
    <source>
        <dbReference type="SAM" id="SignalP"/>
    </source>
</evidence>